<dbReference type="FunFam" id="3.40.50.300:FF:001027">
    <property type="entry name" value="dynamin-related protein 3A"/>
    <property type="match status" value="1"/>
</dbReference>
<evidence type="ECO:0000256" key="4">
    <source>
        <dbReference type="SAM" id="MobiDB-lite"/>
    </source>
</evidence>
<feature type="region of interest" description="Disordered" evidence="4">
    <location>
        <begin position="766"/>
        <end position="811"/>
    </location>
</feature>
<dbReference type="AlphaFoldDB" id="A0A0L0SFX7"/>
<dbReference type="PRINTS" id="PR00195">
    <property type="entry name" value="DYNAMIN"/>
</dbReference>
<comment type="similarity">
    <text evidence="3">Belongs to the TRAFAC class dynamin-like GTPase superfamily. Dynamin/Fzo/YdjA family.</text>
</comment>
<dbReference type="PROSITE" id="PS51718">
    <property type="entry name" value="G_DYNAMIN_2"/>
    <property type="match status" value="1"/>
</dbReference>
<dbReference type="Gene3D" id="3.40.50.300">
    <property type="entry name" value="P-loop containing nucleotide triphosphate hydrolases"/>
    <property type="match status" value="1"/>
</dbReference>
<dbReference type="Gene3D" id="1.20.120.1240">
    <property type="entry name" value="Dynamin, middle domain"/>
    <property type="match status" value="2"/>
</dbReference>
<reference evidence="7 8" key="2">
    <citation type="submission" date="2009-11" db="EMBL/GenBank/DDBJ databases">
        <title>The Genome Sequence of Allomyces macrogynus strain ATCC 38327.</title>
        <authorList>
            <consortium name="The Broad Institute Genome Sequencing Platform"/>
            <person name="Russ C."/>
            <person name="Cuomo C."/>
            <person name="Shea T."/>
            <person name="Young S.K."/>
            <person name="Zeng Q."/>
            <person name="Koehrsen M."/>
            <person name="Haas B."/>
            <person name="Borodovsky M."/>
            <person name="Guigo R."/>
            <person name="Alvarado L."/>
            <person name="Berlin A."/>
            <person name="Borenstein D."/>
            <person name="Chen Z."/>
            <person name="Engels R."/>
            <person name="Freedman E."/>
            <person name="Gellesch M."/>
            <person name="Goldberg J."/>
            <person name="Griggs A."/>
            <person name="Gujja S."/>
            <person name="Heiman D."/>
            <person name="Hepburn T."/>
            <person name="Howarth C."/>
            <person name="Jen D."/>
            <person name="Larson L."/>
            <person name="Lewis B."/>
            <person name="Mehta T."/>
            <person name="Park D."/>
            <person name="Pearson M."/>
            <person name="Roberts A."/>
            <person name="Saif S."/>
            <person name="Shenoy N."/>
            <person name="Sisk P."/>
            <person name="Stolte C."/>
            <person name="Sykes S."/>
            <person name="Walk T."/>
            <person name="White J."/>
            <person name="Yandava C."/>
            <person name="Burger G."/>
            <person name="Gray M.W."/>
            <person name="Holland P.W.H."/>
            <person name="King N."/>
            <person name="Lang F.B.F."/>
            <person name="Roger A.J."/>
            <person name="Ruiz-Trillo I."/>
            <person name="Lander E."/>
            <person name="Nusbaum C."/>
        </authorList>
    </citation>
    <scope>NUCLEOTIDE SEQUENCE [LARGE SCALE GENOMIC DNA]</scope>
    <source>
        <strain evidence="7 8">ATCC 38327</strain>
    </source>
</reference>
<accession>A0A0L0SFX7</accession>
<dbReference type="InterPro" id="IPR027417">
    <property type="entry name" value="P-loop_NTPase"/>
</dbReference>
<dbReference type="GO" id="GO:0016020">
    <property type="term" value="C:membrane"/>
    <property type="evidence" value="ECO:0007669"/>
    <property type="project" value="TreeGrafter"/>
</dbReference>
<feature type="compositionally biased region" description="Low complexity" evidence="4">
    <location>
        <begin position="534"/>
        <end position="560"/>
    </location>
</feature>
<dbReference type="EMBL" id="GG745338">
    <property type="protein sequence ID" value="KNE61418.1"/>
    <property type="molecule type" value="Genomic_DNA"/>
</dbReference>
<feature type="region of interest" description="Disordered" evidence="4">
    <location>
        <begin position="522"/>
        <end position="560"/>
    </location>
</feature>
<dbReference type="SUPFAM" id="SSF52540">
    <property type="entry name" value="P-loop containing nucleoside triphosphate hydrolases"/>
    <property type="match status" value="1"/>
</dbReference>
<name>A0A0L0SFX7_ALLM3</name>
<dbReference type="GO" id="GO:0005525">
    <property type="term" value="F:GTP binding"/>
    <property type="evidence" value="ECO:0007669"/>
    <property type="project" value="UniProtKB-KW"/>
</dbReference>
<evidence type="ECO:0000256" key="1">
    <source>
        <dbReference type="ARBA" id="ARBA00022741"/>
    </source>
</evidence>
<protein>
    <recommendedName>
        <fullName evidence="9">Dynamin-type G domain-containing protein</fullName>
    </recommendedName>
</protein>
<dbReference type="Pfam" id="PF00350">
    <property type="entry name" value="Dynamin_N"/>
    <property type="match status" value="1"/>
</dbReference>
<keyword evidence="2 3" id="KW-0342">GTP-binding</keyword>
<reference evidence="7 8" key="1">
    <citation type="submission" date="2009-11" db="EMBL/GenBank/DDBJ databases">
        <title>Annotation of Allomyces macrogynus ATCC 38327.</title>
        <authorList>
            <consortium name="The Broad Institute Genome Sequencing Platform"/>
            <person name="Russ C."/>
            <person name="Cuomo C."/>
            <person name="Burger G."/>
            <person name="Gray M.W."/>
            <person name="Holland P.W.H."/>
            <person name="King N."/>
            <person name="Lang F.B.F."/>
            <person name="Roger A.J."/>
            <person name="Ruiz-Trillo I."/>
            <person name="Young S.K."/>
            <person name="Zeng Q."/>
            <person name="Gargeya S."/>
            <person name="Fitzgerald M."/>
            <person name="Haas B."/>
            <person name="Abouelleil A."/>
            <person name="Alvarado L."/>
            <person name="Arachchi H.M."/>
            <person name="Berlin A."/>
            <person name="Chapman S.B."/>
            <person name="Gearin G."/>
            <person name="Goldberg J."/>
            <person name="Griggs A."/>
            <person name="Gujja S."/>
            <person name="Hansen M."/>
            <person name="Heiman D."/>
            <person name="Howarth C."/>
            <person name="Larimer J."/>
            <person name="Lui A."/>
            <person name="MacDonald P.J.P."/>
            <person name="McCowen C."/>
            <person name="Montmayeur A."/>
            <person name="Murphy C."/>
            <person name="Neiman D."/>
            <person name="Pearson M."/>
            <person name="Priest M."/>
            <person name="Roberts A."/>
            <person name="Saif S."/>
            <person name="Shea T."/>
            <person name="Sisk P."/>
            <person name="Stolte C."/>
            <person name="Sykes S."/>
            <person name="Wortman J."/>
            <person name="Nusbaum C."/>
            <person name="Birren B."/>
        </authorList>
    </citation>
    <scope>NUCLEOTIDE SEQUENCE [LARGE SCALE GENOMIC DNA]</scope>
    <source>
        <strain evidence="7 8">ATCC 38327</strain>
    </source>
</reference>
<evidence type="ECO:0000256" key="3">
    <source>
        <dbReference type="RuleBase" id="RU003932"/>
    </source>
</evidence>
<dbReference type="STRING" id="578462.A0A0L0SFX7"/>
<feature type="region of interest" description="Disordered" evidence="4">
    <location>
        <begin position="587"/>
        <end position="646"/>
    </location>
</feature>
<dbReference type="InterPro" id="IPR045063">
    <property type="entry name" value="Dynamin_N"/>
</dbReference>
<organism evidence="7 8">
    <name type="scientific">Allomyces macrogynus (strain ATCC 38327)</name>
    <name type="common">Allomyces javanicus var. macrogynus</name>
    <dbReference type="NCBI Taxonomy" id="578462"/>
    <lineage>
        <taxon>Eukaryota</taxon>
        <taxon>Fungi</taxon>
        <taxon>Fungi incertae sedis</taxon>
        <taxon>Blastocladiomycota</taxon>
        <taxon>Blastocladiomycetes</taxon>
        <taxon>Blastocladiales</taxon>
        <taxon>Blastocladiaceae</taxon>
        <taxon>Allomyces</taxon>
    </lineage>
</organism>
<dbReference type="PROSITE" id="PS00410">
    <property type="entry name" value="G_DYNAMIN_1"/>
    <property type="match status" value="1"/>
</dbReference>
<sequence length="873" mass="91249">MPRARSATAPSSASRIAAAAADAVAASHMHDLIPLINKLQDILSAIGNSPLDLPQIAVVGSQSSGKSSVLEAIVGKDFLPKGNGIVTRRPLVLQLRNVPPHAVPEGEEAVDVAEFSHCPDRVFTDFADVRREIEAETARIAGDNKGIATDPIRLCVRSPNVVDLTLVDLPGMTKIPVGDQPSDIELQIRELIMGFITKPNCLILAVSPANVDLANSDSLKLAREVDPTGDRTLGLLTKVDLMEPGTHALDILAGRVYPLRLGFVGVVNRSQRDIDQGKSLEFARKREQQFFATHPVYAPVASRCGTTVLARTLNQVLLAHIRDRLPDLKAKLNALITAKQAELISLGGGDTAHSGQSPASTVLRLITKYAAEFQASVEGTVPASATTSLSGGARLFQVFDQGFGHALDAVDPMSTLTVREIRTAIRNATGARAALFFVPEAAFDLLVKPQIARLEEPALRCVDQVYEELLRLTHECGSAELRRYPILRARVVMPSRSCSRTRQSALPPKFFQDVEAFAKPKLPASKSPSNDFDPFGPGAGSAAPPLSSAPASAAPRSAAGSNTNNLSALLFDDAPGTSVVTLTPHAATSHDASRAGGPSPSSLHRTGPPPLTPLQPQSTGASAMLGGGSAATIGRTGASLPSARSMTASAPPMIPAQRPGSAAATAPMVPPTSSTSTVAAWAVPTEKQQLYGGYFADVDRVAIAVATRTERAAPAPVPAATASPAPRTKPDGFLTYMFGAQDRPPSIYGGPKMGGLGLGMAAASAAGPSMSRSPSATRAPPPPAVPQVTFGSNGELSVDSDGGGLAPAARSGAADSDEFTIALIRMLITSYFGVVRKTLADTVPKAVMHLLVNETKEALQNRLVQALLQGMSW</sequence>
<dbReference type="SMART" id="SM00053">
    <property type="entry name" value="DYNc"/>
    <property type="match status" value="1"/>
</dbReference>
<dbReference type="GO" id="GO:0005739">
    <property type="term" value="C:mitochondrion"/>
    <property type="evidence" value="ECO:0007669"/>
    <property type="project" value="TreeGrafter"/>
</dbReference>
<evidence type="ECO:0008006" key="9">
    <source>
        <dbReference type="Google" id="ProtNLM"/>
    </source>
</evidence>
<feature type="compositionally biased region" description="Low complexity" evidence="4">
    <location>
        <begin position="614"/>
        <end position="624"/>
    </location>
</feature>
<dbReference type="CDD" id="cd08771">
    <property type="entry name" value="DLP_1"/>
    <property type="match status" value="1"/>
</dbReference>
<feature type="domain" description="GED" evidence="5">
    <location>
        <begin position="821"/>
        <end position="873"/>
    </location>
</feature>
<dbReference type="GO" id="GO:0005874">
    <property type="term" value="C:microtubule"/>
    <property type="evidence" value="ECO:0007669"/>
    <property type="project" value="TreeGrafter"/>
</dbReference>
<dbReference type="GO" id="GO:0008017">
    <property type="term" value="F:microtubule binding"/>
    <property type="evidence" value="ECO:0007669"/>
    <property type="project" value="TreeGrafter"/>
</dbReference>
<dbReference type="VEuPathDB" id="FungiDB:AMAG_06247"/>
<dbReference type="InterPro" id="IPR000375">
    <property type="entry name" value="Dynamin_stalk"/>
</dbReference>
<evidence type="ECO:0000313" key="8">
    <source>
        <dbReference type="Proteomes" id="UP000054350"/>
    </source>
</evidence>
<dbReference type="eggNOG" id="KOG0446">
    <property type="taxonomic scope" value="Eukaryota"/>
</dbReference>
<keyword evidence="8" id="KW-1185">Reference proteome</keyword>
<evidence type="ECO:0000313" key="7">
    <source>
        <dbReference type="EMBL" id="KNE61418.1"/>
    </source>
</evidence>
<dbReference type="InterPro" id="IPR030381">
    <property type="entry name" value="G_DYNAMIN_dom"/>
</dbReference>
<dbReference type="Pfam" id="PF01031">
    <property type="entry name" value="Dynamin_M"/>
    <property type="match status" value="1"/>
</dbReference>
<proteinExistence type="inferred from homology"/>
<dbReference type="InterPro" id="IPR003130">
    <property type="entry name" value="GED"/>
</dbReference>
<dbReference type="InterPro" id="IPR022812">
    <property type="entry name" value="Dynamin"/>
</dbReference>
<feature type="domain" description="Dynamin-type G" evidence="6">
    <location>
        <begin position="50"/>
        <end position="326"/>
    </location>
</feature>
<dbReference type="GO" id="GO:0006897">
    <property type="term" value="P:endocytosis"/>
    <property type="evidence" value="ECO:0007669"/>
    <property type="project" value="TreeGrafter"/>
</dbReference>
<evidence type="ECO:0000259" key="5">
    <source>
        <dbReference type="PROSITE" id="PS51388"/>
    </source>
</evidence>
<dbReference type="PROSITE" id="PS51388">
    <property type="entry name" value="GED"/>
    <property type="match status" value="1"/>
</dbReference>
<dbReference type="OrthoDB" id="5061070at2759"/>
<gene>
    <name evidence="7" type="ORF">AMAG_06247</name>
</gene>
<dbReference type="GO" id="GO:0000266">
    <property type="term" value="P:mitochondrial fission"/>
    <property type="evidence" value="ECO:0007669"/>
    <property type="project" value="TreeGrafter"/>
</dbReference>
<dbReference type="Proteomes" id="UP000054350">
    <property type="component" value="Unassembled WGS sequence"/>
</dbReference>
<dbReference type="InterPro" id="IPR020850">
    <property type="entry name" value="GED_dom"/>
</dbReference>
<dbReference type="GO" id="GO:0003924">
    <property type="term" value="F:GTPase activity"/>
    <property type="evidence" value="ECO:0007669"/>
    <property type="project" value="InterPro"/>
</dbReference>
<evidence type="ECO:0000259" key="6">
    <source>
        <dbReference type="PROSITE" id="PS51718"/>
    </source>
</evidence>
<dbReference type="Pfam" id="PF02212">
    <property type="entry name" value="GED"/>
    <property type="match status" value="1"/>
</dbReference>
<evidence type="ECO:0000256" key="2">
    <source>
        <dbReference type="ARBA" id="ARBA00023134"/>
    </source>
</evidence>
<keyword evidence="1 3" id="KW-0547">Nucleotide-binding</keyword>
<dbReference type="GO" id="GO:0016559">
    <property type="term" value="P:peroxisome fission"/>
    <property type="evidence" value="ECO:0007669"/>
    <property type="project" value="TreeGrafter"/>
</dbReference>
<dbReference type="GO" id="GO:0048312">
    <property type="term" value="P:intracellular distribution of mitochondria"/>
    <property type="evidence" value="ECO:0007669"/>
    <property type="project" value="TreeGrafter"/>
</dbReference>
<dbReference type="PANTHER" id="PTHR11566">
    <property type="entry name" value="DYNAMIN"/>
    <property type="match status" value="1"/>
</dbReference>
<feature type="compositionally biased region" description="Low complexity" evidence="4">
    <location>
        <begin position="766"/>
        <end position="778"/>
    </location>
</feature>
<dbReference type="PANTHER" id="PTHR11566:SF21">
    <property type="entry name" value="DYNAMIN RELATED PROTEIN 1, ISOFORM A"/>
    <property type="match status" value="1"/>
</dbReference>
<dbReference type="InterPro" id="IPR019762">
    <property type="entry name" value="Dynamin_GTPase_CS"/>
</dbReference>
<dbReference type="InterPro" id="IPR001401">
    <property type="entry name" value="Dynamin_GTPase"/>
</dbReference>